<evidence type="ECO:0000256" key="6">
    <source>
        <dbReference type="ARBA" id="ARBA00022801"/>
    </source>
</evidence>
<dbReference type="Gene3D" id="3.40.630.10">
    <property type="entry name" value="Zn peptidases"/>
    <property type="match status" value="1"/>
</dbReference>
<name>A0A1G2RV14_9BACT</name>
<dbReference type="GO" id="GO:0030145">
    <property type="term" value="F:manganese ion binding"/>
    <property type="evidence" value="ECO:0007669"/>
    <property type="project" value="UniProtKB-UniRule"/>
</dbReference>
<keyword evidence="5 7" id="KW-0645">Protease</keyword>
<dbReference type="GO" id="GO:0005737">
    <property type="term" value="C:cytoplasm"/>
    <property type="evidence" value="ECO:0007669"/>
    <property type="project" value="UniProtKB-SubCell"/>
</dbReference>
<comment type="caution">
    <text evidence="9">The sequence shown here is derived from an EMBL/GenBank/DDBJ whole genome shotgun (WGS) entry which is preliminary data.</text>
</comment>
<comment type="catalytic activity">
    <reaction evidence="1 7">
        <text>Release of an N-terminal amino acid, Xaa-|-Yaa-, in which Xaa is preferably Leu, but may be other amino acids including Pro although not Arg or Lys, and Yaa may be Pro. Amino acid amides and methyl esters are also readily hydrolyzed, but rates on arylamides are exceedingly low.</text>
        <dbReference type="EC" id="3.4.11.1"/>
    </reaction>
</comment>
<keyword evidence="7" id="KW-0963">Cytoplasm</keyword>
<dbReference type="CDD" id="cd00433">
    <property type="entry name" value="Peptidase_M17"/>
    <property type="match status" value="1"/>
</dbReference>
<comment type="cofactor">
    <cofactor evidence="7">
        <name>Mn(2+)</name>
        <dbReference type="ChEBI" id="CHEBI:29035"/>
    </cofactor>
    <text evidence="7">Binds 2 manganese ions per subunit.</text>
</comment>
<proteinExistence type="inferred from homology"/>
<feature type="binding site" evidence="7">
    <location>
        <position position="345"/>
    </location>
    <ligand>
        <name>Mn(2+)</name>
        <dbReference type="ChEBI" id="CHEBI:29035"/>
        <label>1</label>
    </ligand>
</feature>
<comment type="subcellular location">
    <subcellularLocation>
        <location evidence="7">Cytoplasm</location>
    </subcellularLocation>
</comment>
<accession>A0A1G2RV14</accession>
<dbReference type="PANTHER" id="PTHR11963">
    <property type="entry name" value="LEUCINE AMINOPEPTIDASE-RELATED"/>
    <property type="match status" value="1"/>
</dbReference>
<evidence type="ECO:0000259" key="8">
    <source>
        <dbReference type="PROSITE" id="PS00631"/>
    </source>
</evidence>
<reference evidence="9 10" key="1">
    <citation type="journal article" date="2016" name="Nat. Commun.">
        <title>Thousands of microbial genomes shed light on interconnected biogeochemical processes in an aquifer system.</title>
        <authorList>
            <person name="Anantharaman K."/>
            <person name="Brown C.T."/>
            <person name="Hug L.A."/>
            <person name="Sharon I."/>
            <person name="Castelle C.J."/>
            <person name="Probst A.J."/>
            <person name="Thomas B.C."/>
            <person name="Singh A."/>
            <person name="Wilkins M.J."/>
            <person name="Karaoz U."/>
            <person name="Brodie E.L."/>
            <person name="Williams K.H."/>
            <person name="Hubbard S.S."/>
            <person name="Banfield J.F."/>
        </authorList>
    </citation>
    <scope>NUCLEOTIDE SEQUENCE [LARGE SCALE GENOMIC DNA]</scope>
</reference>
<dbReference type="Gene3D" id="3.40.220.10">
    <property type="entry name" value="Leucine Aminopeptidase, subunit E, domain 1"/>
    <property type="match status" value="1"/>
</dbReference>
<feature type="binding site" evidence="7">
    <location>
        <position position="263"/>
    </location>
    <ligand>
        <name>Mn(2+)</name>
        <dbReference type="ChEBI" id="CHEBI:29035"/>
        <label>2</label>
    </ligand>
</feature>
<feature type="binding site" evidence="7">
    <location>
        <position position="286"/>
    </location>
    <ligand>
        <name>Mn(2+)</name>
        <dbReference type="ChEBI" id="CHEBI:29035"/>
        <label>2</label>
    </ligand>
</feature>
<evidence type="ECO:0000256" key="7">
    <source>
        <dbReference type="HAMAP-Rule" id="MF_00181"/>
    </source>
</evidence>
<evidence type="ECO:0000313" key="9">
    <source>
        <dbReference type="EMBL" id="OHA76278.1"/>
    </source>
</evidence>
<gene>
    <name evidence="7" type="primary">pepA</name>
    <name evidence="9" type="ORF">A3H01_00385</name>
</gene>
<dbReference type="InterPro" id="IPR043472">
    <property type="entry name" value="Macro_dom-like"/>
</dbReference>
<keyword evidence="7" id="KW-0464">Manganese</keyword>
<feature type="binding site" evidence="7">
    <location>
        <position position="347"/>
    </location>
    <ligand>
        <name>Mn(2+)</name>
        <dbReference type="ChEBI" id="CHEBI:29035"/>
        <label>1</label>
    </ligand>
</feature>
<feature type="domain" description="Cytosol aminopeptidase" evidence="8">
    <location>
        <begin position="343"/>
        <end position="350"/>
    </location>
</feature>
<dbReference type="SUPFAM" id="SSF53187">
    <property type="entry name" value="Zn-dependent exopeptidases"/>
    <property type="match status" value="1"/>
</dbReference>
<comment type="function">
    <text evidence="7">Presumably involved in the processing and regular turnover of intracellular proteins. Catalyzes the removal of unsubstituted N-terminal amino acids from various peptides.</text>
</comment>
<dbReference type="EC" id="3.4.11.1" evidence="7"/>
<evidence type="ECO:0000256" key="4">
    <source>
        <dbReference type="ARBA" id="ARBA00022438"/>
    </source>
</evidence>
<dbReference type="Proteomes" id="UP000177853">
    <property type="component" value="Unassembled WGS sequence"/>
</dbReference>
<dbReference type="AlphaFoldDB" id="A0A1G2RV14"/>
<dbReference type="InterPro" id="IPR008283">
    <property type="entry name" value="Peptidase_M17_N"/>
</dbReference>
<evidence type="ECO:0000256" key="1">
    <source>
        <dbReference type="ARBA" id="ARBA00000135"/>
    </source>
</evidence>
<comment type="similarity">
    <text evidence="3 7">Belongs to the peptidase M17 family.</text>
</comment>
<dbReference type="InterPro" id="IPR011356">
    <property type="entry name" value="Leucine_aapep/pepB"/>
</dbReference>
<keyword evidence="6 7" id="KW-0378">Hydrolase</keyword>
<evidence type="ECO:0000313" key="10">
    <source>
        <dbReference type="Proteomes" id="UP000177853"/>
    </source>
</evidence>
<dbReference type="Pfam" id="PF02789">
    <property type="entry name" value="Peptidase_M17_N"/>
    <property type="match status" value="1"/>
</dbReference>
<dbReference type="GO" id="GO:0006508">
    <property type="term" value="P:proteolysis"/>
    <property type="evidence" value="ECO:0007669"/>
    <property type="project" value="UniProtKB-KW"/>
</dbReference>
<evidence type="ECO:0000256" key="2">
    <source>
        <dbReference type="ARBA" id="ARBA00000967"/>
    </source>
</evidence>
<feature type="binding site" evidence="7">
    <location>
        <position position="268"/>
    </location>
    <ligand>
        <name>Mn(2+)</name>
        <dbReference type="ChEBI" id="CHEBI:29035"/>
        <label>2</label>
    </ligand>
</feature>
<dbReference type="PANTHER" id="PTHR11963:SF23">
    <property type="entry name" value="CYTOSOL AMINOPEPTIDASE"/>
    <property type="match status" value="1"/>
</dbReference>
<comment type="catalytic activity">
    <reaction evidence="2 7">
        <text>Release of an N-terminal amino acid, preferentially leucine, but not glutamic or aspartic acids.</text>
        <dbReference type="EC" id="3.4.11.10"/>
    </reaction>
</comment>
<feature type="active site" evidence="7">
    <location>
        <position position="275"/>
    </location>
</feature>
<dbReference type="PROSITE" id="PS00631">
    <property type="entry name" value="CYTOSOL_AP"/>
    <property type="match status" value="1"/>
</dbReference>
<dbReference type="GO" id="GO:0070006">
    <property type="term" value="F:metalloaminopeptidase activity"/>
    <property type="evidence" value="ECO:0007669"/>
    <property type="project" value="InterPro"/>
</dbReference>
<evidence type="ECO:0000256" key="5">
    <source>
        <dbReference type="ARBA" id="ARBA00022670"/>
    </source>
</evidence>
<keyword evidence="7" id="KW-0479">Metal-binding</keyword>
<dbReference type="InterPro" id="IPR000819">
    <property type="entry name" value="Peptidase_M17_C"/>
</dbReference>
<keyword evidence="4 7" id="KW-0031">Aminopeptidase</keyword>
<dbReference type="HAMAP" id="MF_00181">
    <property type="entry name" value="Cytosol_peptidase_M17"/>
    <property type="match status" value="1"/>
</dbReference>
<protein>
    <recommendedName>
        <fullName evidence="7">Probable cytosol aminopeptidase</fullName>
        <ecNumber evidence="7">3.4.11.1</ecNumber>
    </recommendedName>
    <alternativeName>
        <fullName evidence="7">Leucine aminopeptidase</fullName>
        <shortName evidence="7">LAP</shortName>
        <ecNumber evidence="7">3.4.11.10</ecNumber>
    </alternativeName>
    <alternativeName>
        <fullName evidence="7">Leucyl aminopeptidase</fullName>
    </alternativeName>
</protein>
<feature type="active site" evidence="7">
    <location>
        <position position="349"/>
    </location>
</feature>
<evidence type="ECO:0000256" key="3">
    <source>
        <dbReference type="ARBA" id="ARBA00009528"/>
    </source>
</evidence>
<dbReference type="PRINTS" id="PR00481">
    <property type="entry name" value="LAMNOPPTDASE"/>
</dbReference>
<organism evidence="9 10">
    <name type="scientific">Candidatus Wildermuthbacteria bacterium RIFCSPLOWO2_12_FULL_40_9</name>
    <dbReference type="NCBI Taxonomy" id="1802467"/>
    <lineage>
        <taxon>Bacteria</taxon>
        <taxon>Candidatus Wildermuthiibacteriota</taxon>
    </lineage>
</organism>
<feature type="binding site" evidence="7">
    <location>
        <position position="268"/>
    </location>
    <ligand>
        <name>Mn(2+)</name>
        <dbReference type="ChEBI" id="CHEBI:29035"/>
        <label>1</label>
    </ligand>
</feature>
<dbReference type="InterPro" id="IPR023042">
    <property type="entry name" value="Peptidase_M17_leu_NH2_pept"/>
</dbReference>
<feature type="binding site" evidence="7">
    <location>
        <position position="347"/>
    </location>
    <ligand>
        <name>Mn(2+)</name>
        <dbReference type="ChEBI" id="CHEBI:29035"/>
        <label>2</label>
    </ligand>
</feature>
<dbReference type="EMBL" id="MHUM01000032">
    <property type="protein sequence ID" value="OHA76278.1"/>
    <property type="molecule type" value="Genomic_DNA"/>
</dbReference>
<dbReference type="EC" id="3.4.11.10" evidence="7"/>
<dbReference type="SUPFAM" id="SSF52949">
    <property type="entry name" value="Macro domain-like"/>
    <property type="match status" value="1"/>
</dbReference>
<dbReference type="Pfam" id="PF00883">
    <property type="entry name" value="Peptidase_M17"/>
    <property type="match status" value="1"/>
</dbReference>
<sequence length="502" mass="55026">MKIAFANPKKLASSKSLFFAFFQKENVEKERYFFFLPADTKRTILQFAKKEFKGEEGEVKSFWLQKGPITKIALFGLGEKEKWNERKKQLIPRFFVQYAKSNKISEFSVPITKVLGQNLAEAAKTFSTNAVLADFEFNKYKEAPKEGWPKIKTMYLISAENDAKAMTNGIQEGVIIAKEVNSCRALANTPGGDMTPRKLANEAKNTAKGNGINVKILGEKEMQKLGMGGILGVAKGSLEKPQLIILEYKKGPKSQKPLVLVGKGVTFDTGGLNLKSEQGIYEMHMDMSGGATVIHGISVIARLKIPINAIGIIPAVENMPSGSSYRPGDMLKTMSGKTIEVLNTDAEGRIILADALYFGAKRYKPGLMVDFATLTGAAHVALGDYCSALFTNKDELQNELVKIGEEAGDYVWPLPLWDEYLSDIKGTFGDIANLGKTGRAGGAIHGAKFLEQFIDNTPWVHIDIAPRMTAAEGEFLAKGAAGAGVRYIVELAKEYSQILKKL</sequence>